<comment type="catalytic activity">
    <reaction evidence="1">
        <text>ATP + protein L-histidine = ADP + protein N-phospho-L-histidine.</text>
        <dbReference type="EC" id="2.7.13.3"/>
    </reaction>
</comment>
<dbReference type="Gene3D" id="1.10.287.130">
    <property type="match status" value="1"/>
</dbReference>
<dbReference type="Gene3D" id="1.10.8.500">
    <property type="entry name" value="HAMP domain in histidine kinase"/>
    <property type="match status" value="1"/>
</dbReference>
<protein>
    <recommendedName>
        <fullName evidence="3">histidine kinase</fullName>
        <ecNumber evidence="3">2.7.13.3</ecNumber>
    </recommendedName>
</protein>
<dbReference type="PROSITE" id="PS50109">
    <property type="entry name" value="HIS_KIN"/>
    <property type="match status" value="1"/>
</dbReference>
<dbReference type="InterPro" id="IPR035965">
    <property type="entry name" value="PAS-like_dom_sf"/>
</dbReference>
<evidence type="ECO:0000256" key="3">
    <source>
        <dbReference type="ARBA" id="ARBA00012438"/>
    </source>
</evidence>
<dbReference type="AlphaFoldDB" id="A0A1I5XCX2"/>
<dbReference type="GO" id="GO:0006355">
    <property type="term" value="P:regulation of DNA-templated transcription"/>
    <property type="evidence" value="ECO:0007669"/>
    <property type="project" value="InterPro"/>
</dbReference>
<dbReference type="GO" id="GO:0016036">
    <property type="term" value="P:cellular response to phosphate starvation"/>
    <property type="evidence" value="ECO:0007669"/>
    <property type="project" value="TreeGrafter"/>
</dbReference>
<dbReference type="GO" id="GO:0004721">
    <property type="term" value="F:phosphoprotein phosphatase activity"/>
    <property type="evidence" value="ECO:0007669"/>
    <property type="project" value="TreeGrafter"/>
</dbReference>
<dbReference type="CDD" id="cd00075">
    <property type="entry name" value="HATPase"/>
    <property type="match status" value="1"/>
</dbReference>
<dbReference type="SMART" id="SM00387">
    <property type="entry name" value="HATPase_c"/>
    <property type="match status" value="1"/>
</dbReference>
<evidence type="ECO:0000256" key="7">
    <source>
        <dbReference type="ARBA" id="ARBA00023012"/>
    </source>
</evidence>
<dbReference type="GO" id="GO:0000155">
    <property type="term" value="F:phosphorelay sensor kinase activity"/>
    <property type="evidence" value="ECO:0007669"/>
    <property type="project" value="InterPro"/>
</dbReference>
<dbReference type="NCBIfam" id="NF033092">
    <property type="entry name" value="HK_WalK"/>
    <property type="match status" value="1"/>
</dbReference>
<dbReference type="InterPro" id="IPR003661">
    <property type="entry name" value="HisK_dim/P_dom"/>
</dbReference>
<dbReference type="InterPro" id="IPR003660">
    <property type="entry name" value="HAMP_dom"/>
</dbReference>
<dbReference type="Gene3D" id="3.30.450.20">
    <property type="entry name" value="PAS domain"/>
    <property type="match status" value="2"/>
</dbReference>
<dbReference type="SUPFAM" id="SSF55874">
    <property type="entry name" value="ATPase domain of HSP90 chaperone/DNA topoisomerase II/histidine kinase"/>
    <property type="match status" value="1"/>
</dbReference>
<evidence type="ECO:0000313" key="15">
    <source>
        <dbReference type="Proteomes" id="UP000199136"/>
    </source>
</evidence>
<evidence type="ECO:0000256" key="9">
    <source>
        <dbReference type="SAM" id="Coils"/>
    </source>
</evidence>
<gene>
    <name evidence="14" type="ORF">SAMN04488506_1360</name>
</gene>
<evidence type="ECO:0000256" key="2">
    <source>
        <dbReference type="ARBA" id="ARBA00004370"/>
    </source>
</evidence>
<keyword evidence="9" id="KW-0175">Coiled coil</keyword>
<feature type="domain" description="Histidine kinase" evidence="11">
    <location>
        <begin position="381"/>
        <end position="605"/>
    </location>
</feature>
<dbReference type="FunFam" id="1.10.287.130:FF:000001">
    <property type="entry name" value="Two-component sensor histidine kinase"/>
    <property type="match status" value="1"/>
</dbReference>
<dbReference type="InterPro" id="IPR050351">
    <property type="entry name" value="BphY/WalK/GraS-like"/>
</dbReference>
<dbReference type="Gene3D" id="3.30.565.10">
    <property type="entry name" value="Histidine kinase-like ATPase, C-terminal domain"/>
    <property type="match status" value="1"/>
</dbReference>
<evidence type="ECO:0000259" key="13">
    <source>
        <dbReference type="PROSITE" id="PS50885"/>
    </source>
</evidence>
<dbReference type="Pfam" id="PF00672">
    <property type="entry name" value="HAMP"/>
    <property type="match status" value="1"/>
</dbReference>
<dbReference type="PANTHER" id="PTHR45453:SF1">
    <property type="entry name" value="PHOSPHATE REGULON SENSOR PROTEIN PHOR"/>
    <property type="match status" value="1"/>
</dbReference>
<dbReference type="SUPFAM" id="SSF55785">
    <property type="entry name" value="PYP-like sensor domain (PAS domain)"/>
    <property type="match status" value="1"/>
</dbReference>
<dbReference type="OrthoDB" id="9813151at2"/>
<evidence type="ECO:0000313" key="14">
    <source>
        <dbReference type="EMBL" id="SFQ29791.1"/>
    </source>
</evidence>
<dbReference type="InterPro" id="IPR004358">
    <property type="entry name" value="Sig_transdc_His_kin-like_C"/>
</dbReference>
<keyword evidence="4" id="KW-0597">Phosphoprotein</keyword>
<evidence type="ECO:0000256" key="10">
    <source>
        <dbReference type="SAM" id="Phobius"/>
    </source>
</evidence>
<dbReference type="Pfam" id="PF00989">
    <property type="entry name" value="PAS"/>
    <property type="match status" value="1"/>
</dbReference>
<evidence type="ECO:0000256" key="8">
    <source>
        <dbReference type="ARBA" id="ARBA00023136"/>
    </source>
</evidence>
<dbReference type="Pfam" id="PF00512">
    <property type="entry name" value="HisKA"/>
    <property type="match status" value="1"/>
</dbReference>
<dbReference type="STRING" id="82801.SAMN04488506_1360"/>
<dbReference type="PRINTS" id="PR00344">
    <property type="entry name" value="BCTRLSENSOR"/>
</dbReference>
<reference evidence="14 15" key="1">
    <citation type="submission" date="2016-10" db="EMBL/GenBank/DDBJ databases">
        <authorList>
            <person name="de Groot N.N."/>
        </authorList>
    </citation>
    <scope>NUCLEOTIDE SEQUENCE [LARGE SCALE GENOMIC DNA]</scope>
    <source>
        <strain evidence="14 15">DSM 20581</strain>
    </source>
</reference>
<feature type="domain" description="PAS" evidence="12">
    <location>
        <begin position="261"/>
        <end position="315"/>
    </location>
</feature>
<evidence type="ECO:0000256" key="6">
    <source>
        <dbReference type="ARBA" id="ARBA00022777"/>
    </source>
</evidence>
<evidence type="ECO:0000259" key="11">
    <source>
        <dbReference type="PROSITE" id="PS50109"/>
    </source>
</evidence>
<evidence type="ECO:0000256" key="4">
    <source>
        <dbReference type="ARBA" id="ARBA00022553"/>
    </source>
</evidence>
<feature type="transmembrane region" description="Helical" evidence="10">
    <location>
        <begin position="180"/>
        <end position="203"/>
    </location>
</feature>
<keyword evidence="5" id="KW-0808">Transferase</keyword>
<feature type="domain" description="HAMP" evidence="13">
    <location>
        <begin position="204"/>
        <end position="256"/>
    </location>
</feature>
<dbReference type="InterPro" id="IPR000014">
    <property type="entry name" value="PAS"/>
</dbReference>
<keyword evidence="8 10" id="KW-0472">Membrane</keyword>
<keyword evidence="10" id="KW-1133">Transmembrane helix</keyword>
<dbReference type="FunFam" id="3.30.565.10:FF:000006">
    <property type="entry name" value="Sensor histidine kinase WalK"/>
    <property type="match status" value="1"/>
</dbReference>
<dbReference type="InterPro" id="IPR049814">
    <property type="entry name" value="Resp_reg_WalK"/>
</dbReference>
<dbReference type="PROSITE" id="PS50885">
    <property type="entry name" value="HAMP"/>
    <property type="match status" value="1"/>
</dbReference>
<dbReference type="InterPro" id="IPR036097">
    <property type="entry name" value="HisK_dim/P_sf"/>
</dbReference>
<dbReference type="InterPro" id="IPR057640">
    <property type="entry name" value="Cache_WalK"/>
</dbReference>
<dbReference type="CDD" id="cd06225">
    <property type="entry name" value="HAMP"/>
    <property type="match status" value="1"/>
</dbReference>
<dbReference type="RefSeq" id="WP_092480408.1">
    <property type="nucleotide sequence ID" value="NZ_FOXW01000004.1"/>
</dbReference>
<dbReference type="SMART" id="SM00304">
    <property type="entry name" value="HAMP"/>
    <property type="match status" value="1"/>
</dbReference>
<dbReference type="PANTHER" id="PTHR45453">
    <property type="entry name" value="PHOSPHATE REGULON SENSOR PROTEIN PHOR"/>
    <property type="match status" value="1"/>
</dbReference>
<comment type="subcellular location">
    <subcellularLocation>
        <location evidence="2">Membrane</location>
    </subcellularLocation>
</comment>
<dbReference type="EC" id="2.7.13.3" evidence="3"/>
<dbReference type="SMART" id="SM00091">
    <property type="entry name" value="PAS"/>
    <property type="match status" value="1"/>
</dbReference>
<keyword evidence="7" id="KW-0902">Two-component regulatory system</keyword>
<evidence type="ECO:0000259" key="12">
    <source>
        <dbReference type="PROSITE" id="PS50112"/>
    </source>
</evidence>
<feature type="coiled-coil region" evidence="9">
    <location>
        <begin position="237"/>
        <end position="264"/>
    </location>
</feature>
<dbReference type="Pfam" id="PF23846">
    <property type="entry name" value="Cache_WalK"/>
    <property type="match status" value="1"/>
</dbReference>
<dbReference type="CDD" id="cd00082">
    <property type="entry name" value="HisKA"/>
    <property type="match status" value="1"/>
</dbReference>
<name>A0A1I5XCX2_9LACT</name>
<keyword evidence="6 14" id="KW-0418">Kinase</keyword>
<proteinExistence type="predicted"/>
<dbReference type="CDD" id="cd00130">
    <property type="entry name" value="PAS"/>
    <property type="match status" value="1"/>
</dbReference>
<dbReference type="PROSITE" id="PS50112">
    <property type="entry name" value="PAS"/>
    <property type="match status" value="1"/>
</dbReference>
<dbReference type="SUPFAM" id="SSF47384">
    <property type="entry name" value="Homodimeric domain of signal transducing histidine kinase"/>
    <property type="match status" value="1"/>
</dbReference>
<dbReference type="Pfam" id="PF02518">
    <property type="entry name" value="HATPase_c"/>
    <property type="match status" value="1"/>
</dbReference>
<accession>A0A1I5XCX2</accession>
<dbReference type="EMBL" id="FOXW01000004">
    <property type="protein sequence ID" value="SFQ29791.1"/>
    <property type="molecule type" value="Genomic_DNA"/>
</dbReference>
<dbReference type="InterPro" id="IPR005467">
    <property type="entry name" value="His_kinase_dom"/>
</dbReference>
<dbReference type="GO" id="GO:0005886">
    <property type="term" value="C:plasma membrane"/>
    <property type="evidence" value="ECO:0007669"/>
    <property type="project" value="TreeGrafter"/>
</dbReference>
<dbReference type="NCBIfam" id="TIGR00229">
    <property type="entry name" value="sensory_box"/>
    <property type="match status" value="1"/>
</dbReference>
<dbReference type="InterPro" id="IPR003594">
    <property type="entry name" value="HATPase_dom"/>
</dbReference>
<dbReference type="InterPro" id="IPR036890">
    <property type="entry name" value="HATPase_C_sf"/>
</dbReference>
<organism evidence="14 15">
    <name type="scientific">Desemzia incerta</name>
    <dbReference type="NCBI Taxonomy" id="82801"/>
    <lineage>
        <taxon>Bacteria</taxon>
        <taxon>Bacillati</taxon>
        <taxon>Bacillota</taxon>
        <taxon>Bacilli</taxon>
        <taxon>Lactobacillales</taxon>
        <taxon>Carnobacteriaceae</taxon>
        <taxon>Desemzia</taxon>
    </lineage>
</organism>
<keyword evidence="10" id="KW-0812">Transmembrane</keyword>
<evidence type="ECO:0000256" key="1">
    <source>
        <dbReference type="ARBA" id="ARBA00000085"/>
    </source>
</evidence>
<dbReference type="InterPro" id="IPR013767">
    <property type="entry name" value="PAS_fold"/>
</dbReference>
<dbReference type="SUPFAM" id="SSF158472">
    <property type="entry name" value="HAMP domain-like"/>
    <property type="match status" value="1"/>
</dbReference>
<dbReference type="Proteomes" id="UP000199136">
    <property type="component" value="Unassembled WGS sequence"/>
</dbReference>
<dbReference type="SMART" id="SM00388">
    <property type="entry name" value="HisKA"/>
    <property type="match status" value="1"/>
</dbReference>
<sequence length="612" mass="69453">MKKRIQFFQSINFKIVLIFILLLTITLEIIGANFVTQLENQLVDNFKEDRRIQVDFLENTLQPILLDEENKDKEASIANLLRDFSGSGVIEVQVIDPEYYIIGTSDNTQQSLIGRKSTDPDIHQSLLLGNNVTSQYLDPLTNDRRWKLVSPIYIGGSKDILGVIMLETNIETIYEQVNEISIIFINSALIAIALVIILTQFVSRAITKPISEMKQQTIQIAEGDYSGQLKVHGEDELGQLSSAINELSTRVEEAQETTEAERRRLNSVLSHMTDGVIATDRRGKVVIINEKAQEMLNISQEIALGQSITEVLNNEMTLRQLLEVEEEILFDFSTNETPLILRGGFSLIQRESGFISGLVCVLHDVTEQEKIERERKEFVSNVSHELRTPLTSMRSYLEALSDGAWRDEEIAPQFLKVTQEETNRMIRMVQDLLDLSRMDSGKANLQLEVINLNELFHHVLDRFEMMLNTTTDNPVKDYTIVREITKQDIWVEADADKIMQVLDNILNNAFKYSPDGGVITCRLVKTHNNVVLSISDQGMGIPKKDLTHVFDRFFRVDKARARSMGGTGLGLAISKEVIQHHGGKIWADSIEGKGTTFYISLPYVPYEEGDWE</sequence>
<evidence type="ECO:0000256" key="5">
    <source>
        <dbReference type="ARBA" id="ARBA00022679"/>
    </source>
</evidence>
<keyword evidence="15" id="KW-1185">Reference proteome</keyword>